<evidence type="ECO:0000256" key="1">
    <source>
        <dbReference type="SAM" id="MobiDB-lite"/>
    </source>
</evidence>
<dbReference type="AlphaFoldDB" id="A0A1H5YGJ5"/>
<sequence length="503" mass="53523">MKDYFQSPSESCSCHNAEGASPHEILETLTSINEATGGGVPQFLAAAVEGKGPLAQSFVAFVPSAETLQDGDILFARDLFTENDPNIDIIGLNAGAEAAESYGDQYEVTALRADPEIWGKVAAAARALPFVGDFLSAGATSVGSKAGDLLVDPTLPMRNTLQTVQQAHQTAQSGIQTANDALDFGLRVARLSKMARQTFNGLDFDCTPLAIRADYNPPDAPDRTNIYKFDLRCKYETGGRDHATYPFRVQVYNNCFSVTRATILAGAPSIGWLNHRMTARAVPIEVRLSNSMPGYAEFRFTGLWNPADLMGRVQEQFEGKIRVYTNGRVRVSGFRGGLVSAGPVSYVSGPVTAVCTAKYPTTQAPKAEPAHGGGGGNSPAPRDPSNGKHIFFNSGSASSNREVEAQVQAWWGGMGPNLRTLISGGSRLVRVTGHADPTGNEATNRSLSHRRAALVAGMVRGVAGSNVRVQHVGLGSQQARAAGVPAGRSDRSWRRVTISVDGQ</sequence>
<reference evidence="2 3" key="1">
    <citation type="submission" date="2016-10" db="EMBL/GenBank/DDBJ databases">
        <authorList>
            <person name="de Groot N.N."/>
        </authorList>
    </citation>
    <scope>NUCLEOTIDE SEQUENCE [LARGE SCALE GENOMIC DNA]</scope>
    <source>
        <strain evidence="2 3">DSM 26915</strain>
    </source>
</reference>
<keyword evidence="3" id="KW-1185">Reference proteome</keyword>
<accession>A0A1H5YGJ5</accession>
<evidence type="ECO:0000313" key="3">
    <source>
        <dbReference type="Proteomes" id="UP000236752"/>
    </source>
</evidence>
<feature type="region of interest" description="Disordered" evidence="1">
    <location>
        <begin position="364"/>
        <end position="397"/>
    </location>
</feature>
<protein>
    <submittedName>
        <fullName evidence="2">OmpA family protein</fullName>
    </submittedName>
</protein>
<evidence type="ECO:0000313" key="2">
    <source>
        <dbReference type="EMBL" id="SEG23201.1"/>
    </source>
</evidence>
<dbReference type="Proteomes" id="UP000236752">
    <property type="component" value="Unassembled WGS sequence"/>
</dbReference>
<dbReference type="Gene3D" id="3.30.1330.60">
    <property type="entry name" value="OmpA-like domain"/>
    <property type="match status" value="1"/>
</dbReference>
<dbReference type="EMBL" id="FNUZ01000003">
    <property type="protein sequence ID" value="SEG23201.1"/>
    <property type="molecule type" value="Genomic_DNA"/>
</dbReference>
<dbReference type="RefSeq" id="WP_103910429.1">
    <property type="nucleotide sequence ID" value="NZ_FNUZ01000003.1"/>
</dbReference>
<organism evidence="2 3">
    <name type="scientific">Thalassococcus halodurans</name>
    <dbReference type="NCBI Taxonomy" id="373675"/>
    <lineage>
        <taxon>Bacteria</taxon>
        <taxon>Pseudomonadati</taxon>
        <taxon>Pseudomonadota</taxon>
        <taxon>Alphaproteobacteria</taxon>
        <taxon>Rhodobacterales</taxon>
        <taxon>Roseobacteraceae</taxon>
        <taxon>Thalassococcus</taxon>
    </lineage>
</organism>
<name>A0A1H5YGJ5_9RHOB</name>
<dbReference type="SUPFAM" id="SSF103088">
    <property type="entry name" value="OmpA-like"/>
    <property type="match status" value="1"/>
</dbReference>
<dbReference type="OrthoDB" id="9782229at2"/>
<gene>
    <name evidence="2" type="ORF">SAMN04488045_2087</name>
</gene>
<dbReference type="InterPro" id="IPR036737">
    <property type="entry name" value="OmpA-like_sf"/>
</dbReference>
<proteinExistence type="predicted"/>